<dbReference type="GO" id="GO:0055086">
    <property type="term" value="P:nucleobase-containing small molecule metabolic process"/>
    <property type="evidence" value="ECO:0007669"/>
    <property type="project" value="UniProtKB-ARBA"/>
</dbReference>
<dbReference type="EMBL" id="JAULSU010000004">
    <property type="protein sequence ID" value="KAK0619609.1"/>
    <property type="molecule type" value="Genomic_DNA"/>
</dbReference>
<evidence type="ECO:0000313" key="4">
    <source>
        <dbReference type="Proteomes" id="UP001175000"/>
    </source>
</evidence>
<dbReference type="GO" id="GO:0005829">
    <property type="term" value="C:cytosol"/>
    <property type="evidence" value="ECO:0007669"/>
    <property type="project" value="TreeGrafter"/>
</dbReference>
<feature type="domain" description="CMP/dCMP-type deaminase" evidence="2">
    <location>
        <begin position="1"/>
        <end position="111"/>
    </location>
</feature>
<evidence type="ECO:0000259" key="2">
    <source>
        <dbReference type="PROSITE" id="PS51747"/>
    </source>
</evidence>
<dbReference type="InterPro" id="IPR050202">
    <property type="entry name" value="Cyt/Deoxycyt_deaminase"/>
</dbReference>
<dbReference type="InterPro" id="IPR002125">
    <property type="entry name" value="CMP_dCMP_dom"/>
</dbReference>
<accession>A0AA40BZW9</accession>
<dbReference type="InterPro" id="IPR016193">
    <property type="entry name" value="Cytidine_deaminase-like"/>
</dbReference>
<dbReference type="GO" id="GO:0004126">
    <property type="term" value="F:cytidine deaminase activity"/>
    <property type="evidence" value="ECO:0007669"/>
    <property type="project" value="TreeGrafter"/>
</dbReference>
<dbReference type="PROSITE" id="PS51747">
    <property type="entry name" value="CYT_DCMP_DEAMINASES_2"/>
    <property type="match status" value="1"/>
</dbReference>
<proteinExistence type="inferred from homology"/>
<dbReference type="PANTHER" id="PTHR11644:SF2">
    <property type="entry name" value="CYTIDINE DEAMINASE"/>
    <property type="match status" value="1"/>
</dbReference>
<gene>
    <name evidence="3" type="ORF">B0T14DRAFT_431281</name>
</gene>
<sequence length="120" mass="12612">AAAAALSRSGEVFVGLNVYHFTSGPCAELTVLGVAAANGVLAKDILVMGAVVRRLDNESGVVNVDVISPCGRCRQVLLDCNPNIEVIVRDGDGTRTMAFAKSLMPYAYIWLDGNTAKIGE</sequence>
<comment type="caution">
    <text evidence="3">The sequence shown here is derived from an EMBL/GenBank/DDBJ whole genome shotgun (WGS) entry which is preliminary data.</text>
</comment>
<dbReference type="GO" id="GO:0008270">
    <property type="term" value="F:zinc ion binding"/>
    <property type="evidence" value="ECO:0007669"/>
    <property type="project" value="TreeGrafter"/>
</dbReference>
<reference evidence="3" key="1">
    <citation type="submission" date="2023-06" db="EMBL/GenBank/DDBJ databases">
        <title>Genome-scale phylogeny and comparative genomics of the fungal order Sordariales.</title>
        <authorList>
            <consortium name="Lawrence Berkeley National Laboratory"/>
            <person name="Hensen N."/>
            <person name="Bonometti L."/>
            <person name="Westerberg I."/>
            <person name="Brannstrom I.O."/>
            <person name="Guillou S."/>
            <person name="Cros-Aarteil S."/>
            <person name="Calhoun S."/>
            <person name="Haridas S."/>
            <person name="Kuo A."/>
            <person name="Mondo S."/>
            <person name="Pangilinan J."/>
            <person name="Riley R."/>
            <person name="Labutti K."/>
            <person name="Andreopoulos B."/>
            <person name="Lipzen A."/>
            <person name="Chen C."/>
            <person name="Yanf M."/>
            <person name="Daum C."/>
            <person name="Ng V."/>
            <person name="Clum A."/>
            <person name="Steindorff A."/>
            <person name="Ohm R."/>
            <person name="Martin F."/>
            <person name="Silar P."/>
            <person name="Natvig D."/>
            <person name="Lalanne C."/>
            <person name="Gautier V."/>
            <person name="Ament-Velasquez S.L."/>
            <person name="Kruys A."/>
            <person name="Hutchinson M.I."/>
            <person name="Powell A.J."/>
            <person name="Barry K."/>
            <person name="Miller A.N."/>
            <person name="Grigoriev I.V."/>
            <person name="Debuchy R."/>
            <person name="Gladieux P."/>
            <person name="Thoren M.H."/>
            <person name="Johannesson H."/>
        </authorList>
    </citation>
    <scope>NUCLEOTIDE SEQUENCE</scope>
    <source>
        <strain evidence="3">CBS 606.72</strain>
    </source>
</reference>
<dbReference type="Proteomes" id="UP001175000">
    <property type="component" value="Unassembled WGS sequence"/>
</dbReference>
<evidence type="ECO:0000256" key="1">
    <source>
        <dbReference type="ARBA" id="ARBA00006576"/>
    </source>
</evidence>
<organism evidence="3 4">
    <name type="scientific">Immersiella caudata</name>
    <dbReference type="NCBI Taxonomy" id="314043"/>
    <lineage>
        <taxon>Eukaryota</taxon>
        <taxon>Fungi</taxon>
        <taxon>Dikarya</taxon>
        <taxon>Ascomycota</taxon>
        <taxon>Pezizomycotina</taxon>
        <taxon>Sordariomycetes</taxon>
        <taxon>Sordariomycetidae</taxon>
        <taxon>Sordariales</taxon>
        <taxon>Lasiosphaeriaceae</taxon>
        <taxon>Immersiella</taxon>
    </lineage>
</organism>
<dbReference type="Gene3D" id="3.40.140.10">
    <property type="entry name" value="Cytidine Deaminase, domain 2"/>
    <property type="match status" value="1"/>
</dbReference>
<dbReference type="SUPFAM" id="SSF53927">
    <property type="entry name" value="Cytidine deaminase-like"/>
    <property type="match status" value="1"/>
</dbReference>
<dbReference type="PANTHER" id="PTHR11644">
    <property type="entry name" value="CYTIDINE DEAMINASE"/>
    <property type="match status" value="1"/>
</dbReference>
<dbReference type="CDD" id="cd01283">
    <property type="entry name" value="cytidine_deaminase"/>
    <property type="match status" value="1"/>
</dbReference>
<dbReference type="AlphaFoldDB" id="A0AA40BZW9"/>
<keyword evidence="4" id="KW-1185">Reference proteome</keyword>
<name>A0AA40BZW9_9PEZI</name>
<comment type="similarity">
    <text evidence="1">Belongs to the cytidine and deoxycytidylate deaminase family.</text>
</comment>
<evidence type="ECO:0000313" key="3">
    <source>
        <dbReference type="EMBL" id="KAK0619609.1"/>
    </source>
</evidence>
<feature type="non-terminal residue" evidence="3">
    <location>
        <position position="1"/>
    </location>
</feature>
<dbReference type="GO" id="GO:0072527">
    <property type="term" value="P:pyrimidine-containing compound metabolic process"/>
    <property type="evidence" value="ECO:0007669"/>
    <property type="project" value="UniProtKB-ARBA"/>
</dbReference>
<protein>
    <submittedName>
        <fullName evidence="3">Cytidine deaminase-like protein</fullName>
    </submittedName>
</protein>